<evidence type="ECO:0000313" key="2">
    <source>
        <dbReference type="Proteomes" id="UP000010552"/>
    </source>
</evidence>
<sequence>MSAAAGVDGPLTVPGVAAYGHCTLLRCFPNPGQQPYAGKTFAGFFLHKVVKALWHCAGLSRNPDSASCLLRDPGSSLEDLVYSVLTRRPVIPISQDSCCMR</sequence>
<organism evidence="1 2">
    <name type="scientific">Pteropus alecto</name>
    <name type="common">Black flying fox</name>
    <dbReference type="NCBI Taxonomy" id="9402"/>
    <lineage>
        <taxon>Eukaryota</taxon>
        <taxon>Metazoa</taxon>
        <taxon>Chordata</taxon>
        <taxon>Craniata</taxon>
        <taxon>Vertebrata</taxon>
        <taxon>Euteleostomi</taxon>
        <taxon>Mammalia</taxon>
        <taxon>Eutheria</taxon>
        <taxon>Laurasiatheria</taxon>
        <taxon>Chiroptera</taxon>
        <taxon>Yinpterochiroptera</taxon>
        <taxon>Pteropodoidea</taxon>
        <taxon>Pteropodidae</taxon>
        <taxon>Pteropodinae</taxon>
        <taxon>Pteropus</taxon>
    </lineage>
</organism>
<gene>
    <name evidence="1" type="ORF">PAL_GLEAN10008455</name>
</gene>
<dbReference type="Proteomes" id="UP000010552">
    <property type="component" value="Unassembled WGS sequence"/>
</dbReference>
<reference evidence="2" key="1">
    <citation type="journal article" date="2013" name="Science">
        <title>Comparative analysis of bat genomes provides insight into the evolution of flight and immunity.</title>
        <authorList>
            <person name="Zhang G."/>
            <person name="Cowled C."/>
            <person name="Shi Z."/>
            <person name="Huang Z."/>
            <person name="Bishop-Lilly K.A."/>
            <person name="Fang X."/>
            <person name="Wynne J.W."/>
            <person name="Xiong Z."/>
            <person name="Baker M.L."/>
            <person name="Zhao W."/>
            <person name="Tachedjian M."/>
            <person name="Zhu Y."/>
            <person name="Zhou P."/>
            <person name="Jiang X."/>
            <person name="Ng J."/>
            <person name="Yang L."/>
            <person name="Wu L."/>
            <person name="Xiao J."/>
            <person name="Feng Y."/>
            <person name="Chen Y."/>
            <person name="Sun X."/>
            <person name="Zhang Y."/>
            <person name="Marsh G.A."/>
            <person name="Crameri G."/>
            <person name="Broder C.C."/>
            <person name="Frey K.G."/>
            <person name="Wang L.F."/>
            <person name="Wang J."/>
        </authorList>
    </citation>
    <scope>NUCLEOTIDE SEQUENCE [LARGE SCALE GENOMIC DNA]</scope>
</reference>
<keyword evidence="2" id="KW-1185">Reference proteome</keyword>
<accession>L5KA12</accession>
<name>L5KA12_PTEAL</name>
<proteinExistence type="predicted"/>
<dbReference type="InParanoid" id="L5KA12"/>
<protein>
    <submittedName>
        <fullName evidence="1">Uncharacterized protein</fullName>
    </submittedName>
</protein>
<dbReference type="EMBL" id="KB030891">
    <property type="protein sequence ID" value="ELK08524.1"/>
    <property type="molecule type" value="Genomic_DNA"/>
</dbReference>
<evidence type="ECO:0000313" key="1">
    <source>
        <dbReference type="EMBL" id="ELK08524.1"/>
    </source>
</evidence>
<dbReference type="AlphaFoldDB" id="L5KA12"/>